<sequence>MADWTFAVASEPGDPATPNEDWADVAPGVAVVLDGATARTETGCVHGVAWYAAQLGARLLAGAQSDRGLVDVLAESIGQVAAQHPGCDLAHPGTPSAAVAVVRAYEDRVEHLLLADVVLAVDTASAIEEFTDDRITRVAAGPRAAAAALPRGLDRHEALRSVKQLEQRARNTPGGFWVAAADPAAAAAVVTGARPAADVRRLAILTDGAARAVDTFGLMNWHAVFAVLDHDGPSGVIRAVRAAECADPDGARWVRTKCSDDATIVYGVLRDHLR</sequence>
<evidence type="ECO:0000313" key="2">
    <source>
        <dbReference type="Proteomes" id="UP000305282"/>
    </source>
</evidence>
<evidence type="ECO:0000313" key="1">
    <source>
        <dbReference type="EMBL" id="THJ75384.1"/>
    </source>
</evidence>
<dbReference type="Proteomes" id="UP000305282">
    <property type="component" value="Unassembled WGS sequence"/>
</dbReference>
<dbReference type="AlphaFoldDB" id="A0A4S5ESJ1"/>
<dbReference type="EMBL" id="SSXH01000086">
    <property type="protein sequence ID" value="THJ75384.1"/>
    <property type="molecule type" value="Genomic_DNA"/>
</dbReference>
<gene>
    <name evidence="1" type="ORF">E7Y31_05800</name>
</gene>
<evidence type="ECO:0008006" key="3">
    <source>
        <dbReference type="Google" id="ProtNLM"/>
    </source>
</evidence>
<protein>
    <recommendedName>
        <fullName evidence="3">Integrase</fullName>
    </recommendedName>
</protein>
<keyword evidence="2" id="KW-1185">Reference proteome</keyword>
<comment type="caution">
    <text evidence="1">The sequence shown here is derived from an EMBL/GenBank/DDBJ whole genome shotgun (WGS) entry which is preliminary data.</text>
</comment>
<proteinExistence type="predicted"/>
<dbReference type="OrthoDB" id="3190646at2"/>
<accession>A0A4S5ESJ1</accession>
<name>A0A4S5ESJ1_9ACTN</name>
<organism evidence="1 2">
    <name type="scientific">Candidatus Frankia alpina</name>
    <dbReference type="NCBI Taxonomy" id="2699483"/>
    <lineage>
        <taxon>Bacteria</taxon>
        <taxon>Bacillati</taxon>
        <taxon>Actinomycetota</taxon>
        <taxon>Actinomycetes</taxon>
        <taxon>Frankiales</taxon>
        <taxon>Frankiaceae</taxon>
        <taxon>Frankia</taxon>
    </lineage>
</organism>
<reference evidence="1 2" key="1">
    <citation type="submission" date="2019-04" db="EMBL/GenBank/DDBJ databases">
        <title>Draft genome sequences for three unisolated Alnus-infective Frankia Sp+ strains, AgTrS, AiOr and AvVan, the first sequenced Frankia strains able to sporulate in-planta.</title>
        <authorList>
            <person name="Bethencourt L."/>
            <person name="Vautrin F."/>
            <person name="Taib N."/>
            <person name="Dubost A."/>
            <person name="Castro-Garcia L."/>
            <person name="Imbaud O."/>
            <person name="Abrouk D."/>
            <person name="Fournier P."/>
            <person name="Briolay J."/>
            <person name="Nguyen A."/>
            <person name="Normand P."/>
            <person name="Fernandez M.P."/>
            <person name="Brochier-Armanet C."/>
            <person name="Herrera-Belaroussi A."/>
        </authorList>
    </citation>
    <scope>NUCLEOTIDE SEQUENCE [LARGE SCALE GENOMIC DNA]</scope>
    <source>
        <strain evidence="1 2">AvVan</strain>
    </source>
</reference>